<comment type="caution">
    <text evidence="15">The sequence shown here is derived from an EMBL/GenBank/DDBJ whole genome shotgun (WGS) entry which is preliminary data.</text>
</comment>
<name>A0A9P7SSN9_9HYPO</name>
<protein>
    <recommendedName>
        <fullName evidence="12 13">Structure-specific endonuclease subunit SLX4</fullName>
    </recommendedName>
</protein>
<keyword evidence="7" id="KW-0238">DNA-binding</keyword>
<feature type="compositionally biased region" description="Basic residues" evidence="14">
    <location>
        <begin position="355"/>
        <end position="368"/>
    </location>
</feature>
<dbReference type="Proteomes" id="UP000784919">
    <property type="component" value="Unassembled WGS sequence"/>
</dbReference>
<feature type="region of interest" description="Disordered" evidence="14">
    <location>
        <begin position="1"/>
        <end position="162"/>
    </location>
</feature>
<evidence type="ECO:0000256" key="9">
    <source>
        <dbReference type="ARBA" id="ARBA00023172"/>
    </source>
</evidence>
<feature type="compositionally biased region" description="Basic and acidic residues" evidence="14">
    <location>
        <begin position="742"/>
        <end position="752"/>
    </location>
</feature>
<dbReference type="Pfam" id="PF02178">
    <property type="entry name" value="AT_hook"/>
    <property type="match status" value="5"/>
</dbReference>
<organism evidence="15 16">
    <name type="scientific">Claviceps arundinis</name>
    <dbReference type="NCBI Taxonomy" id="1623583"/>
    <lineage>
        <taxon>Eukaryota</taxon>
        <taxon>Fungi</taxon>
        <taxon>Dikarya</taxon>
        <taxon>Ascomycota</taxon>
        <taxon>Pezizomycotina</taxon>
        <taxon>Sordariomycetes</taxon>
        <taxon>Hypocreomycetidae</taxon>
        <taxon>Hypocreales</taxon>
        <taxon>Clavicipitaceae</taxon>
        <taxon>Claviceps</taxon>
    </lineage>
</organism>
<comment type="similarity">
    <text evidence="2 13">Belongs to the SLX4 family.</text>
</comment>
<accession>A0A9P7SSN9</accession>
<feature type="compositionally biased region" description="Polar residues" evidence="14">
    <location>
        <begin position="118"/>
        <end position="133"/>
    </location>
</feature>
<dbReference type="Pfam" id="PF09494">
    <property type="entry name" value="Slx4"/>
    <property type="match status" value="1"/>
</dbReference>
<evidence type="ECO:0000256" key="1">
    <source>
        <dbReference type="ARBA" id="ARBA00004123"/>
    </source>
</evidence>
<comment type="PTM">
    <text evidence="13">Phosphorylated in response to DNA damage.</text>
</comment>
<comment type="subunit">
    <text evidence="13">Forms a heterodimer with SLX1.</text>
</comment>
<dbReference type="SMART" id="SM00384">
    <property type="entry name" value="AT_hook"/>
    <property type="match status" value="6"/>
</dbReference>
<feature type="region of interest" description="Disordered" evidence="14">
    <location>
        <begin position="346"/>
        <end position="371"/>
    </location>
</feature>
<keyword evidence="11 13" id="KW-0539">Nucleus</keyword>
<feature type="compositionally biased region" description="Polar residues" evidence="14">
    <location>
        <begin position="52"/>
        <end position="61"/>
    </location>
</feature>
<dbReference type="InterPro" id="IPR018574">
    <property type="entry name" value="Structure-sp_endonuc_su_Slx4"/>
</dbReference>
<dbReference type="InterPro" id="IPR027784">
    <property type="entry name" value="Slx4_ascomycetes"/>
</dbReference>
<evidence type="ECO:0000256" key="7">
    <source>
        <dbReference type="ARBA" id="ARBA00023125"/>
    </source>
</evidence>
<evidence type="ECO:0000256" key="4">
    <source>
        <dbReference type="ARBA" id="ARBA00022553"/>
    </source>
</evidence>
<evidence type="ECO:0000313" key="15">
    <source>
        <dbReference type="EMBL" id="KAG5977586.1"/>
    </source>
</evidence>
<feature type="compositionally biased region" description="Polar residues" evidence="14">
    <location>
        <begin position="74"/>
        <end position="83"/>
    </location>
</feature>
<dbReference type="GO" id="GO:0006260">
    <property type="term" value="P:DNA replication"/>
    <property type="evidence" value="ECO:0007669"/>
    <property type="project" value="InterPro"/>
</dbReference>
<feature type="compositionally biased region" description="Basic and acidic residues" evidence="14">
    <location>
        <begin position="712"/>
        <end position="722"/>
    </location>
</feature>
<dbReference type="GO" id="GO:0017108">
    <property type="term" value="F:5'-flap endonuclease activity"/>
    <property type="evidence" value="ECO:0007669"/>
    <property type="project" value="InterPro"/>
</dbReference>
<feature type="compositionally biased region" description="Polar residues" evidence="14">
    <location>
        <begin position="863"/>
        <end position="875"/>
    </location>
</feature>
<evidence type="ECO:0000256" key="13">
    <source>
        <dbReference type="HAMAP-Rule" id="MF_03110"/>
    </source>
</evidence>
<keyword evidence="8" id="KW-0804">Transcription</keyword>
<evidence type="ECO:0000256" key="3">
    <source>
        <dbReference type="ARBA" id="ARBA00010812"/>
    </source>
</evidence>
<dbReference type="PRINTS" id="PR00929">
    <property type="entry name" value="ATHOOK"/>
</dbReference>
<comment type="subcellular location">
    <subcellularLocation>
        <location evidence="1 13">Nucleus</location>
    </subcellularLocation>
</comment>
<dbReference type="GO" id="GO:0006355">
    <property type="term" value="P:regulation of DNA-templated transcription"/>
    <property type="evidence" value="ECO:0007669"/>
    <property type="project" value="TreeGrafter"/>
</dbReference>
<dbReference type="GO" id="GO:0033557">
    <property type="term" value="C:Slx1-Slx4 complex"/>
    <property type="evidence" value="ECO:0007669"/>
    <property type="project" value="UniProtKB-UniRule"/>
</dbReference>
<dbReference type="GO" id="GO:0003712">
    <property type="term" value="F:transcription coregulator activity"/>
    <property type="evidence" value="ECO:0007669"/>
    <property type="project" value="TreeGrafter"/>
</dbReference>
<proteinExistence type="inferred from homology"/>
<evidence type="ECO:0000256" key="8">
    <source>
        <dbReference type="ARBA" id="ARBA00023163"/>
    </source>
</evidence>
<comment type="similarity">
    <text evidence="3">Belongs to the HMGA family.</text>
</comment>
<evidence type="ECO:0000256" key="10">
    <source>
        <dbReference type="ARBA" id="ARBA00023204"/>
    </source>
</evidence>
<evidence type="ECO:0000256" key="12">
    <source>
        <dbReference type="ARBA" id="ARBA00029496"/>
    </source>
</evidence>
<keyword evidence="6" id="KW-0805">Transcription regulation</keyword>
<dbReference type="GO" id="GO:0006310">
    <property type="term" value="P:DNA recombination"/>
    <property type="evidence" value="ECO:0007669"/>
    <property type="project" value="UniProtKB-UniRule"/>
</dbReference>
<feature type="compositionally biased region" description="Polar residues" evidence="14">
    <location>
        <begin position="777"/>
        <end position="790"/>
    </location>
</feature>
<dbReference type="GO" id="GO:0010557">
    <property type="term" value="P:positive regulation of macromolecule biosynthetic process"/>
    <property type="evidence" value="ECO:0007669"/>
    <property type="project" value="UniProtKB-ARBA"/>
</dbReference>
<keyword evidence="10 13" id="KW-0234">DNA repair</keyword>
<keyword evidence="5 13" id="KW-0227">DNA damage</keyword>
<gene>
    <name evidence="13" type="primary">SLX4</name>
    <name evidence="15" type="ORF">E4U56_007336</name>
</gene>
<comment type="function">
    <text evidence="13">Regulatory subunit of the SLX1-SLX4 structure-specific endonuclease that resolves DNA secondary structures generated during DNA repair and recombination. Has endonuclease activity towards branched DNA substrates, introducing single-strand cuts in duplex DNA close to junctions with ss-DNA.</text>
</comment>
<dbReference type="GO" id="GO:0006281">
    <property type="term" value="P:DNA repair"/>
    <property type="evidence" value="ECO:0007669"/>
    <property type="project" value="UniProtKB-UniRule"/>
</dbReference>
<feature type="region of interest" description="Disordered" evidence="14">
    <location>
        <begin position="517"/>
        <end position="559"/>
    </location>
</feature>
<keyword evidence="9 13" id="KW-0233">DNA recombination</keyword>
<feature type="compositionally biased region" description="Basic residues" evidence="14">
    <location>
        <begin position="876"/>
        <end position="891"/>
    </location>
</feature>
<feature type="region of interest" description="Disordered" evidence="14">
    <location>
        <begin position="622"/>
        <end position="929"/>
    </location>
</feature>
<dbReference type="EMBL" id="SRPS01000007">
    <property type="protein sequence ID" value="KAG5977586.1"/>
    <property type="molecule type" value="Genomic_DNA"/>
</dbReference>
<evidence type="ECO:0000256" key="5">
    <source>
        <dbReference type="ARBA" id="ARBA00022763"/>
    </source>
</evidence>
<feature type="compositionally biased region" description="Low complexity" evidence="14">
    <location>
        <begin position="522"/>
        <end position="536"/>
    </location>
</feature>
<evidence type="ECO:0000256" key="14">
    <source>
        <dbReference type="SAM" id="MobiDB-lite"/>
    </source>
</evidence>
<evidence type="ECO:0000256" key="6">
    <source>
        <dbReference type="ARBA" id="ARBA00023015"/>
    </source>
</evidence>
<reference evidence="15" key="1">
    <citation type="journal article" date="2020" name="bioRxiv">
        <title>Whole genome comparisons of ergot fungi reveals the divergence and evolution of species within the genus Claviceps are the result of varying mechanisms driving genome evolution and host range expansion.</title>
        <authorList>
            <person name="Wyka S.A."/>
            <person name="Mondo S.J."/>
            <person name="Liu M."/>
            <person name="Dettman J."/>
            <person name="Nalam V."/>
            <person name="Broders K.D."/>
        </authorList>
    </citation>
    <scope>NUCLEOTIDE SEQUENCE</scope>
    <source>
        <strain evidence="15">CCC 1102</strain>
    </source>
</reference>
<dbReference type="AlphaFoldDB" id="A0A9P7SSN9"/>
<evidence type="ECO:0000313" key="16">
    <source>
        <dbReference type="Proteomes" id="UP000784919"/>
    </source>
</evidence>
<feature type="compositionally biased region" description="Low complexity" evidence="14">
    <location>
        <begin position="904"/>
        <end position="920"/>
    </location>
</feature>
<evidence type="ECO:0000256" key="11">
    <source>
        <dbReference type="ARBA" id="ARBA00023242"/>
    </source>
</evidence>
<dbReference type="GO" id="GO:0003677">
    <property type="term" value="F:DNA binding"/>
    <property type="evidence" value="ECO:0007669"/>
    <property type="project" value="UniProtKB-KW"/>
</dbReference>
<dbReference type="OrthoDB" id="5349119at2759"/>
<dbReference type="CDD" id="cd22999">
    <property type="entry name" value="SAP_SLX4"/>
    <property type="match status" value="1"/>
</dbReference>
<dbReference type="InterPro" id="IPR017956">
    <property type="entry name" value="AT_hook_DNA-bd_motif"/>
</dbReference>
<evidence type="ECO:0000256" key="2">
    <source>
        <dbReference type="ARBA" id="ARBA00006661"/>
    </source>
</evidence>
<sequence>MASPDVFLSSPSRRSKQYVVPSSSPDLPSIQDLLSRDARRPATKSAGKAAQITDTATSSFSGPRELWRSAQAAKINQTSSLHDSSLIVIEDNGAASNGQTPPRRRRRSNEELVREAGQQETRTNGASTSNTAQPPRKKFKSETPEKKAARSPRSSEPVRLESMPCAADVALVDDTDQACSPMEGSLLPAQSGTRLWGSQDSLQLESAMTRRKDWTPPRKTTTNADLLESSAAVDPIDLDEDANTASFETLLTAYKLHDGLTVESESQQSDGLASKKRKTDAQPALISLAPPLSIIANTVAKKKVSRAKPRTITAIATAAYKQATQIDSQNAAVEETKDAPLMHHQNAVRKEAKSKSRKQPAKSKKIKPPKPILLSPETALKQVAQQDFVFGTSSQLAGEQSPTFLRDLQRAMKSSNQLDEVRYTTPLNSDTIEPPECRPKLWDAAARDADGDVFDVEVINLIESDACAPQTPERDPFGYCKGDVSLNTQARTASKQAIDVSSTDNDGFVDLSDILPTSPKVAHTTPETAPETAPETLEIGHMPTGYSSPESQERSHPEAALISCNEASKANMLPNVPRPAFEDYTDAQLSTEVSRYGFKPIKRRSAMVALLEQCWQQKVGNNGHQIRTQSTAARVSKSATSSLTKRPRGRPRKDSINHAQAQEPPPSGQVAESPKRPRGRPRKNSINNDQARDPPPSAQIAESPKRPRGRPRKDSINNDQARDPPPSAQVAESPKRPRGRPRKDSINNDQARDPPSSAQVAESPKRPRGRPRKDSVSKSQAQDPATSAQAAESPKRPRGRPRKGTIDSAKAQDLSPSVQVSELLKQFRSLTGNNAPSRIKKTPAETTTSKRKATSSKAKQDSETNLSITNPLKRTTISKRKATSPKAKKVTKVIEISDSESDSGDSLSSSPSSSGSTSSSPRHDVDSTMSFGEDTELSLALTFTASDETLFKYITRAITTAPRTSVPTEPSWHEKILLYDPVVLEDLTDWLNSGQLTRVGCRKKIKPAKLKSWCDSKSICCLWKTTWHGSERKRL</sequence>
<dbReference type="PANTHER" id="PTHR23341">
    <property type="entry name" value="HIGH MOBILITY GROUP PROTEINS HMG-A AND C"/>
    <property type="match status" value="1"/>
</dbReference>
<feature type="compositionally biased region" description="Polar residues" evidence="14">
    <location>
        <begin position="622"/>
        <end position="644"/>
    </location>
</feature>
<keyword evidence="4 13" id="KW-0597">Phosphoprotein</keyword>
<dbReference type="HAMAP" id="MF_03110">
    <property type="entry name" value="Endonuc_su_Slx4"/>
    <property type="match status" value="1"/>
</dbReference>
<dbReference type="PANTHER" id="PTHR23341:SF2">
    <property type="entry name" value="HIGH MOBILITY GROUP PROTEIN HMG-12"/>
    <property type="match status" value="1"/>
</dbReference>